<dbReference type="AlphaFoldDB" id="B6SQM3"/>
<dbReference type="EMBL" id="EU955038">
    <property type="protein sequence ID" value="ACG27156.1"/>
    <property type="molecule type" value="mRNA"/>
</dbReference>
<reference evidence="1" key="1">
    <citation type="journal article" date="2009" name="Plant Mol. Biol.">
        <title>Insights into corn genes derived from large-scale cDNA sequencing.</title>
        <authorList>
            <person name="Alexandrov N.N."/>
            <person name="Brover V.V."/>
            <person name="Freidin S."/>
            <person name="Troukhan M.E."/>
            <person name="Tatarinova T.V."/>
            <person name="Zhang H."/>
            <person name="Swaller T.J."/>
            <person name="Lu Y.P."/>
            <person name="Bouck J."/>
            <person name="Flavell R.B."/>
            <person name="Feldmann K.A."/>
        </authorList>
    </citation>
    <scope>NUCLEOTIDE SEQUENCE</scope>
</reference>
<organism evidence="1">
    <name type="scientific">Zea mays</name>
    <name type="common">Maize</name>
    <dbReference type="NCBI Taxonomy" id="4577"/>
    <lineage>
        <taxon>Eukaryota</taxon>
        <taxon>Viridiplantae</taxon>
        <taxon>Streptophyta</taxon>
        <taxon>Embryophyta</taxon>
        <taxon>Tracheophyta</taxon>
        <taxon>Spermatophyta</taxon>
        <taxon>Magnoliopsida</taxon>
        <taxon>Liliopsida</taxon>
        <taxon>Poales</taxon>
        <taxon>Poaceae</taxon>
        <taxon>PACMAD clade</taxon>
        <taxon>Panicoideae</taxon>
        <taxon>Andropogonodae</taxon>
        <taxon>Andropogoneae</taxon>
        <taxon>Tripsacinae</taxon>
        <taxon>Zea</taxon>
    </lineage>
</organism>
<sequence>MVGPSAATKKNTSICPSWFLVLCDLSEALNCEYRQKQLSAGYFTSHNGASWIQNNYLQKKSWNHQTQNIFTQKSELNRRL</sequence>
<name>B6SQM3_MAIZE</name>
<evidence type="ECO:0000313" key="1">
    <source>
        <dbReference type="EMBL" id="ACG27156.1"/>
    </source>
</evidence>
<proteinExistence type="evidence at transcript level"/>
<protein>
    <submittedName>
        <fullName evidence="1">Uncharacterized protein</fullName>
    </submittedName>
</protein>
<accession>B6SQM3</accession>